<evidence type="ECO:0000313" key="6">
    <source>
        <dbReference type="EMBL" id="TKW54765.1"/>
    </source>
</evidence>
<accession>A0A4U6XG74</accession>
<name>A0A4U6XG74_9PEZI</name>
<organism evidence="6 7">
    <name type="scientific">Colletotrichum tanaceti</name>
    <dbReference type="NCBI Taxonomy" id="1306861"/>
    <lineage>
        <taxon>Eukaryota</taxon>
        <taxon>Fungi</taxon>
        <taxon>Dikarya</taxon>
        <taxon>Ascomycota</taxon>
        <taxon>Pezizomycotina</taxon>
        <taxon>Sordariomycetes</taxon>
        <taxon>Hypocreomycetidae</taxon>
        <taxon>Glomerellales</taxon>
        <taxon>Glomerellaceae</taxon>
        <taxon>Colletotrichum</taxon>
        <taxon>Colletotrichum destructivum species complex</taxon>
    </lineage>
</organism>
<dbReference type="OrthoDB" id="4788915at2759"/>
<comment type="caution">
    <text evidence="6">The sequence shown here is derived from an EMBL/GenBank/DDBJ whole genome shotgun (WGS) entry which is preliminary data.</text>
</comment>
<keyword evidence="5" id="KW-0472">Membrane</keyword>
<proteinExistence type="inferred from homology"/>
<dbReference type="EMBL" id="PJEX01000123">
    <property type="protein sequence ID" value="TKW54765.1"/>
    <property type="molecule type" value="Genomic_DNA"/>
</dbReference>
<dbReference type="InterPro" id="IPR009311">
    <property type="entry name" value="IFI6/IFI27-like"/>
</dbReference>
<evidence type="ECO:0000313" key="7">
    <source>
        <dbReference type="Proteomes" id="UP000310108"/>
    </source>
</evidence>
<keyword evidence="4" id="KW-1133">Transmembrane helix</keyword>
<evidence type="ECO:0000256" key="4">
    <source>
        <dbReference type="ARBA" id="ARBA00022989"/>
    </source>
</evidence>
<keyword evidence="3" id="KW-0812">Transmembrane</keyword>
<evidence type="ECO:0000256" key="2">
    <source>
        <dbReference type="ARBA" id="ARBA00007262"/>
    </source>
</evidence>
<gene>
    <name evidence="6" type="ORF">CTA1_12198</name>
</gene>
<comment type="subcellular location">
    <subcellularLocation>
        <location evidence="1">Membrane</location>
        <topology evidence="1">Multi-pass membrane protein</topology>
    </subcellularLocation>
</comment>
<evidence type="ECO:0000256" key="1">
    <source>
        <dbReference type="ARBA" id="ARBA00004141"/>
    </source>
</evidence>
<dbReference type="AlphaFoldDB" id="A0A4U6XG74"/>
<reference evidence="6 7" key="1">
    <citation type="journal article" date="2019" name="PLoS ONE">
        <title>Comparative genome analysis indicates high evolutionary potential of pathogenicity genes in Colletotrichum tanaceti.</title>
        <authorList>
            <person name="Lelwala R.V."/>
            <person name="Korhonen P.K."/>
            <person name="Young N.D."/>
            <person name="Scott J.B."/>
            <person name="Ades P.A."/>
            <person name="Gasser R.B."/>
            <person name="Taylor P.W.J."/>
        </authorList>
    </citation>
    <scope>NUCLEOTIDE SEQUENCE [LARGE SCALE GENOMIC DNA]</scope>
    <source>
        <strain evidence="6">BRIP57314</strain>
    </source>
</reference>
<dbReference type="Gene3D" id="6.10.110.10">
    <property type="match status" value="1"/>
</dbReference>
<evidence type="ECO:0000256" key="3">
    <source>
        <dbReference type="ARBA" id="ARBA00022692"/>
    </source>
</evidence>
<dbReference type="Pfam" id="PF06140">
    <property type="entry name" value="Ifi-6-16"/>
    <property type="match status" value="1"/>
</dbReference>
<protein>
    <submittedName>
        <fullName evidence="6">Uncharacterized protein</fullName>
    </submittedName>
</protein>
<dbReference type="InterPro" id="IPR038213">
    <property type="entry name" value="IFI6/IFI27-like_sf"/>
</dbReference>
<dbReference type="Proteomes" id="UP000310108">
    <property type="component" value="Unassembled WGS sequence"/>
</dbReference>
<comment type="similarity">
    <text evidence="2">Belongs to the IFI6/IFI27 family.</text>
</comment>
<sequence length="63" mass="6238">MFKLIVGIVVAYILVPIVLNLFGFGPAGPIGGTLAAAVQSAVHGGAVPAGGLFATLQRAAMTM</sequence>
<dbReference type="GO" id="GO:0016020">
    <property type="term" value="C:membrane"/>
    <property type="evidence" value="ECO:0007669"/>
    <property type="project" value="UniProtKB-SubCell"/>
</dbReference>
<evidence type="ECO:0000256" key="5">
    <source>
        <dbReference type="ARBA" id="ARBA00023136"/>
    </source>
</evidence>
<keyword evidence="7" id="KW-1185">Reference proteome</keyword>